<evidence type="ECO:0000313" key="8">
    <source>
        <dbReference type="EMBL" id="MFC3207192.1"/>
    </source>
</evidence>
<sequence length="387" mass="43236">MVRNRLTDAKIKGLDKPGMYSDGAGLYLRVHAGGSKSWFFVYQRNGIRRELGLGGFAGIAPVSLATARRKADELRDELANGRDPYAERLARKASHATFADVVDGYLKAKNDWTPKTEKEWRHHLTHHAEKLRNVAIADVNVELIEATLRPLWAKRPATGQRVRGKIEAVLDYATAKKMRTGDNPARWTGHLEHVLASADRVTGKHHAALPYKEVPALFAKLSDAVEDRCLKLLILTATRLSEPRLADWREFDLVDKVWNIPAERTKTRTALAVPLTDEMLALIGEPSTGYVFPGARKGRPFGHAAMGAILEQHAPGFVIHGLRSSFRDWAGEETDYPREIAEWALGHKVGSAVERAYRRGDALEKRRQLMQDWSAFCAKTSLAKNNA</sequence>
<dbReference type="InterPro" id="IPR038488">
    <property type="entry name" value="Integrase_DNA-bd_sf"/>
</dbReference>
<evidence type="ECO:0000256" key="3">
    <source>
        <dbReference type="ARBA" id="ARBA00023125"/>
    </source>
</evidence>
<keyword evidence="2" id="KW-0229">DNA integration</keyword>
<dbReference type="PANTHER" id="PTHR30629">
    <property type="entry name" value="PROPHAGE INTEGRASE"/>
    <property type="match status" value="1"/>
</dbReference>
<keyword evidence="9" id="KW-1185">Reference proteome</keyword>
<gene>
    <name evidence="8" type="ORF">ACFOHJ_13270</name>
</gene>
<dbReference type="InterPro" id="IPR050808">
    <property type="entry name" value="Phage_Integrase"/>
</dbReference>
<dbReference type="CDD" id="cd00801">
    <property type="entry name" value="INT_P4_C"/>
    <property type="match status" value="1"/>
</dbReference>
<feature type="domain" description="Tyr recombinase" evidence="6">
    <location>
        <begin position="204"/>
        <end position="370"/>
    </location>
</feature>
<dbReference type="Gene3D" id="3.30.160.390">
    <property type="entry name" value="Integrase, DNA-binding domain"/>
    <property type="match status" value="1"/>
</dbReference>
<dbReference type="InterPro" id="IPR053876">
    <property type="entry name" value="Phage_int_M"/>
</dbReference>
<dbReference type="SUPFAM" id="SSF56349">
    <property type="entry name" value="DNA breaking-rejoining enzymes"/>
    <property type="match status" value="1"/>
</dbReference>
<dbReference type="PROSITE" id="PS51898">
    <property type="entry name" value="TYR_RECOMBINASE"/>
    <property type="match status" value="1"/>
</dbReference>
<dbReference type="InterPro" id="IPR011010">
    <property type="entry name" value="DNA_brk_join_enz"/>
</dbReference>
<dbReference type="Proteomes" id="UP001595583">
    <property type="component" value="Unassembled WGS sequence"/>
</dbReference>
<reference evidence="9" key="1">
    <citation type="journal article" date="2019" name="Int. J. Syst. Evol. Microbiol.">
        <title>The Global Catalogue of Microorganisms (GCM) 10K type strain sequencing project: providing services to taxonomists for standard genome sequencing and annotation.</title>
        <authorList>
            <consortium name="The Broad Institute Genomics Platform"/>
            <consortium name="The Broad Institute Genome Sequencing Center for Infectious Disease"/>
            <person name="Wu L."/>
            <person name="Ma J."/>
        </authorList>
    </citation>
    <scope>NUCLEOTIDE SEQUENCE [LARGE SCALE GENOMIC DNA]</scope>
    <source>
        <strain evidence="9">KCTC 52165</strain>
    </source>
</reference>
<organism evidence="8 9">
    <name type="scientific">Aquamicrobium soli</name>
    <dbReference type="NCBI Taxonomy" id="1811518"/>
    <lineage>
        <taxon>Bacteria</taxon>
        <taxon>Pseudomonadati</taxon>
        <taxon>Pseudomonadota</taxon>
        <taxon>Alphaproteobacteria</taxon>
        <taxon>Hyphomicrobiales</taxon>
        <taxon>Phyllobacteriaceae</taxon>
        <taxon>Aquamicrobium</taxon>
    </lineage>
</organism>
<feature type="domain" description="Core-binding (CB)" evidence="7">
    <location>
        <begin position="96"/>
        <end position="174"/>
    </location>
</feature>
<evidence type="ECO:0000256" key="5">
    <source>
        <dbReference type="PROSITE-ProRule" id="PRU01248"/>
    </source>
</evidence>
<evidence type="ECO:0000259" key="6">
    <source>
        <dbReference type="PROSITE" id="PS51898"/>
    </source>
</evidence>
<evidence type="ECO:0000256" key="4">
    <source>
        <dbReference type="ARBA" id="ARBA00023172"/>
    </source>
</evidence>
<name>A0ABV7KIU9_9HYPH</name>
<dbReference type="Pfam" id="PF22022">
    <property type="entry name" value="Phage_int_M"/>
    <property type="match status" value="1"/>
</dbReference>
<evidence type="ECO:0000256" key="1">
    <source>
        <dbReference type="ARBA" id="ARBA00008857"/>
    </source>
</evidence>
<evidence type="ECO:0000259" key="7">
    <source>
        <dbReference type="PROSITE" id="PS51900"/>
    </source>
</evidence>
<dbReference type="PANTHER" id="PTHR30629:SF2">
    <property type="entry name" value="PROPHAGE INTEGRASE INTS-RELATED"/>
    <property type="match status" value="1"/>
</dbReference>
<keyword evidence="3 5" id="KW-0238">DNA-binding</keyword>
<keyword evidence="4" id="KW-0233">DNA recombination</keyword>
<dbReference type="InterPro" id="IPR013762">
    <property type="entry name" value="Integrase-like_cat_sf"/>
</dbReference>
<comment type="caution">
    <text evidence="8">The sequence shown here is derived from an EMBL/GenBank/DDBJ whole genome shotgun (WGS) entry which is preliminary data.</text>
</comment>
<evidence type="ECO:0000313" key="9">
    <source>
        <dbReference type="Proteomes" id="UP001595583"/>
    </source>
</evidence>
<dbReference type="InterPro" id="IPR010998">
    <property type="entry name" value="Integrase_recombinase_N"/>
</dbReference>
<protein>
    <submittedName>
        <fullName evidence="8">Tyrosine-type recombinase/integrase</fullName>
    </submittedName>
</protein>
<comment type="similarity">
    <text evidence="1">Belongs to the 'phage' integrase family.</text>
</comment>
<dbReference type="Pfam" id="PF00589">
    <property type="entry name" value="Phage_integrase"/>
    <property type="match status" value="1"/>
</dbReference>
<dbReference type="InterPro" id="IPR002104">
    <property type="entry name" value="Integrase_catalytic"/>
</dbReference>
<proteinExistence type="inferred from homology"/>
<dbReference type="Pfam" id="PF13356">
    <property type="entry name" value="Arm-DNA-bind_3"/>
    <property type="match status" value="1"/>
</dbReference>
<dbReference type="InterPro" id="IPR044068">
    <property type="entry name" value="CB"/>
</dbReference>
<dbReference type="Gene3D" id="1.10.443.10">
    <property type="entry name" value="Intergrase catalytic core"/>
    <property type="match status" value="1"/>
</dbReference>
<dbReference type="EMBL" id="JBHRTK010000012">
    <property type="protein sequence ID" value="MFC3207192.1"/>
    <property type="molecule type" value="Genomic_DNA"/>
</dbReference>
<evidence type="ECO:0000256" key="2">
    <source>
        <dbReference type="ARBA" id="ARBA00022908"/>
    </source>
</evidence>
<dbReference type="PROSITE" id="PS51900">
    <property type="entry name" value="CB"/>
    <property type="match status" value="1"/>
</dbReference>
<dbReference type="InterPro" id="IPR025166">
    <property type="entry name" value="Integrase_DNA_bind_dom"/>
</dbReference>
<dbReference type="RefSeq" id="WP_378221126.1">
    <property type="nucleotide sequence ID" value="NZ_JBHRTK010000012.1"/>
</dbReference>
<dbReference type="Gene3D" id="1.10.150.130">
    <property type="match status" value="1"/>
</dbReference>
<accession>A0ABV7KIU9</accession>